<dbReference type="GO" id="GO:0046872">
    <property type="term" value="F:metal ion binding"/>
    <property type="evidence" value="ECO:0007669"/>
    <property type="project" value="UniProtKB-KW"/>
</dbReference>
<evidence type="ECO:0000256" key="5">
    <source>
        <dbReference type="ARBA" id="ARBA00011738"/>
    </source>
</evidence>
<feature type="binding site" evidence="16">
    <location>
        <begin position="6"/>
        <end position="13"/>
    </location>
    <ligand>
        <name>ATP</name>
        <dbReference type="ChEBI" id="CHEBI:30616"/>
    </ligand>
</feature>
<dbReference type="OrthoDB" id="9781305at2"/>
<accession>A0A1S1N187</accession>
<feature type="binding site" evidence="16">
    <location>
        <position position="79"/>
    </location>
    <ligand>
        <name>substrate</name>
    </ligand>
</feature>
<evidence type="ECO:0000256" key="13">
    <source>
        <dbReference type="ARBA" id="ARBA00022993"/>
    </source>
</evidence>
<dbReference type="Proteomes" id="UP000179786">
    <property type="component" value="Unassembled WGS sequence"/>
</dbReference>
<evidence type="ECO:0000256" key="7">
    <source>
        <dbReference type="ARBA" id="ARBA00022490"/>
    </source>
</evidence>
<dbReference type="PANTHER" id="PTHR34265">
    <property type="entry name" value="TYPE III PANTOTHENATE KINASE"/>
    <property type="match status" value="1"/>
</dbReference>
<proteinExistence type="inferred from homology"/>
<dbReference type="InterPro" id="IPR043129">
    <property type="entry name" value="ATPase_NBD"/>
</dbReference>
<dbReference type="EC" id="2.7.1.33" evidence="6 16"/>
<evidence type="ECO:0000256" key="12">
    <source>
        <dbReference type="ARBA" id="ARBA00022958"/>
    </source>
</evidence>
<comment type="function">
    <text evidence="16">Catalyzes the phosphorylation of pantothenate (Pan), the first step in CoA biosynthesis.</text>
</comment>
<evidence type="ECO:0000256" key="14">
    <source>
        <dbReference type="ARBA" id="ARBA00038036"/>
    </source>
</evidence>
<dbReference type="SUPFAM" id="SSF53067">
    <property type="entry name" value="Actin-like ATPase domain"/>
    <property type="match status" value="2"/>
</dbReference>
<comment type="caution">
    <text evidence="17">The sequence shown here is derived from an EMBL/GenBank/DDBJ whole genome shotgun (WGS) entry which is preliminary data.</text>
</comment>
<evidence type="ECO:0000256" key="16">
    <source>
        <dbReference type="HAMAP-Rule" id="MF_01274"/>
    </source>
</evidence>
<dbReference type="GO" id="GO:0004594">
    <property type="term" value="F:pantothenate kinase activity"/>
    <property type="evidence" value="ECO:0007669"/>
    <property type="project" value="UniProtKB-UniRule"/>
</dbReference>
<keyword evidence="18" id="KW-1185">Reference proteome</keyword>
<dbReference type="HAMAP" id="MF_01274">
    <property type="entry name" value="Pantothen_kinase_3"/>
    <property type="match status" value="1"/>
</dbReference>
<dbReference type="NCBIfam" id="TIGR00671">
    <property type="entry name" value="baf"/>
    <property type="match status" value="1"/>
</dbReference>
<evidence type="ECO:0000256" key="11">
    <source>
        <dbReference type="ARBA" id="ARBA00022840"/>
    </source>
</evidence>
<comment type="catalytic activity">
    <reaction evidence="1 16">
        <text>(R)-pantothenate + ATP = (R)-4'-phosphopantothenate + ADP + H(+)</text>
        <dbReference type="Rhea" id="RHEA:16373"/>
        <dbReference type="ChEBI" id="CHEBI:10986"/>
        <dbReference type="ChEBI" id="CHEBI:15378"/>
        <dbReference type="ChEBI" id="CHEBI:29032"/>
        <dbReference type="ChEBI" id="CHEBI:30616"/>
        <dbReference type="ChEBI" id="CHEBI:456216"/>
        <dbReference type="EC" id="2.7.1.33"/>
    </reaction>
</comment>
<evidence type="ECO:0000313" key="17">
    <source>
        <dbReference type="EMBL" id="OHU93111.1"/>
    </source>
</evidence>
<feature type="binding site" evidence="16">
    <location>
        <position position="112"/>
    </location>
    <ligand>
        <name>ATP</name>
        <dbReference type="ChEBI" id="CHEBI:30616"/>
    </ligand>
</feature>
<dbReference type="AlphaFoldDB" id="A0A1S1N187"/>
<dbReference type="InterPro" id="IPR004619">
    <property type="entry name" value="Type_III_PanK"/>
</dbReference>
<keyword evidence="8 16" id="KW-0808">Transferase</keyword>
<keyword evidence="9 16" id="KW-0547">Nucleotide-binding</keyword>
<comment type="pathway">
    <text evidence="4 16">Cofactor biosynthesis; coenzyme A biosynthesis; CoA from (R)-pantothenate: step 1/5.</text>
</comment>
<dbReference type="UniPathway" id="UPA00241">
    <property type="reaction ID" value="UER00352"/>
</dbReference>
<evidence type="ECO:0000256" key="1">
    <source>
        <dbReference type="ARBA" id="ARBA00001206"/>
    </source>
</evidence>
<dbReference type="GO" id="GO:0015937">
    <property type="term" value="P:coenzyme A biosynthetic process"/>
    <property type="evidence" value="ECO:0007669"/>
    <property type="project" value="UniProtKB-UniRule"/>
</dbReference>
<feature type="binding site" evidence="16">
    <location>
        <position position="164"/>
    </location>
    <ligand>
        <name>substrate</name>
    </ligand>
</feature>
<keyword evidence="7 16" id="KW-0963">Cytoplasm</keyword>
<evidence type="ECO:0000256" key="10">
    <source>
        <dbReference type="ARBA" id="ARBA00022777"/>
    </source>
</evidence>
<comment type="cofactor">
    <cofactor evidence="2">
        <name>K(+)</name>
        <dbReference type="ChEBI" id="CHEBI:29103"/>
    </cofactor>
</comment>
<dbReference type="Pfam" id="PF03309">
    <property type="entry name" value="Pan_kinase"/>
    <property type="match status" value="1"/>
</dbReference>
<evidence type="ECO:0000256" key="8">
    <source>
        <dbReference type="ARBA" id="ARBA00022679"/>
    </source>
</evidence>
<dbReference type="PANTHER" id="PTHR34265:SF1">
    <property type="entry name" value="TYPE III PANTOTHENATE KINASE"/>
    <property type="match status" value="1"/>
</dbReference>
<feature type="binding site" evidence="16">
    <location>
        <begin position="86"/>
        <end position="89"/>
    </location>
    <ligand>
        <name>substrate</name>
    </ligand>
</feature>
<evidence type="ECO:0000256" key="9">
    <source>
        <dbReference type="ARBA" id="ARBA00022741"/>
    </source>
</evidence>
<dbReference type="STRING" id="1859457.BET10_02060"/>
<keyword evidence="12 16" id="KW-0630">Potassium</keyword>
<dbReference type="RefSeq" id="WP_070982815.1">
    <property type="nucleotide sequence ID" value="NZ_MKJU01000004.1"/>
</dbReference>
<comment type="subunit">
    <text evidence="5 16">Homodimer.</text>
</comment>
<dbReference type="CDD" id="cd24015">
    <property type="entry name" value="ASKHA_NBD_PanK-III"/>
    <property type="match status" value="1"/>
</dbReference>
<feature type="active site" description="Proton acceptor" evidence="16">
    <location>
        <position position="88"/>
    </location>
</feature>
<protein>
    <recommendedName>
        <fullName evidence="15 16">Type III pantothenate kinase</fullName>
        <ecNumber evidence="6 16">2.7.1.33</ecNumber>
    </recommendedName>
    <alternativeName>
        <fullName evidence="16">PanK-III</fullName>
    </alternativeName>
    <alternativeName>
        <fullName evidence="16">Pantothenic acid kinase</fullName>
    </alternativeName>
</protein>
<evidence type="ECO:0000256" key="2">
    <source>
        <dbReference type="ARBA" id="ARBA00001958"/>
    </source>
</evidence>
<keyword evidence="13 16" id="KW-0173">Coenzyme A biosynthesis</keyword>
<dbReference type="Gene3D" id="3.30.420.40">
    <property type="match status" value="2"/>
</dbReference>
<name>A0A1S1N187_9GAMM</name>
<comment type="similarity">
    <text evidence="14 16">Belongs to the type III pantothenate kinase family.</text>
</comment>
<evidence type="ECO:0000256" key="6">
    <source>
        <dbReference type="ARBA" id="ARBA00012102"/>
    </source>
</evidence>
<dbReference type="EMBL" id="MKJU01000004">
    <property type="protein sequence ID" value="OHU93111.1"/>
    <property type="molecule type" value="Genomic_DNA"/>
</dbReference>
<reference evidence="17 18" key="1">
    <citation type="submission" date="2016-09" db="EMBL/GenBank/DDBJ databases">
        <title>Pseudoalteromonas amylolytica sp. nov., isolated from the surface seawater.</title>
        <authorList>
            <person name="Wu Y.-H."/>
            <person name="Cheng H."/>
            <person name="Jin X.-B."/>
            <person name="Wang C.-S."/>
            <person name="Xu X.-W."/>
        </authorList>
    </citation>
    <scope>NUCLEOTIDE SEQUENCE [LARGE SCALE GENOMIC DNA]</scope>
    <source>
        <strain evidence="17 18">JW1</strain>
    </source>
</reference>
<keyword evidence="11 16" id="KW-0067">ATP-binding</keyword>
<keyword evidence="16" id="KW-0479">Metal-binding</keyword>
<keyword evidence="10 16" id="KW-0418">Kinase</keyword>
<evidence type="ECO:0000256" key="3">
    <source>
        <dbReference type="ARBA" id="ARBA00004496"/>
    </source>
</evidence>
<gene>
    <name evidence="16" type="primary">coaX</name>
    <name evidence="17" type="ORF">BET10_02060</name>
</gene>
<dbReference type="GO" id="GO:0005524">
    <property type="term" value="F:ATP binding"/>
    <property type="evidence" value="ECO:0007669"/>
    <property type="project" value="UniProtKB-UniRule"/>
</dbReference>
<comment type="cofactor">
    <cofactor evidence="16">
        <name>NH4(+)</name>
        <dbReference type="ChEBI" id="CHEBI:28938"/>
    </cofactor>
    <cofactor evidence="16">
        <name>K(+)</name>
        <dbReference type="ChEBI" id="CHEBI:29103"/>
    </cofactor>
    <text evidence="16">A monovalent cation. Ammonium or potassium.</text>
</comment>
<organism evidence="17 18">
    <name type="scientific">Pseudoalteromonas amylolytica</name>
    <dbReference type="NCBI Taxonomy" id="1859457"/>
    <lineage>
        <taxon>Bacteria</taxon>
        <taxon>Pseudomonadati</taxon>
        <taxon>Pseudomonadota</taxon>
        <taxon>Gammaproteobacteria</taxon>
        <taxon>Alteromonadales</taxon>
        <taxon>Pseudoalteromonadaceae</taxon>
        <taxon>Pseudoalteromonas</taxon>
    </lineage>
</organism>
<evidence type="ECO:0000256" key="4">
    <source>
        <dbReference type="ARBA" id="ARBA00005225"/>
    </source>
</evidence>
<dbReference type="GO" id="GO:0005737">
    <property type="term" value="C:cytoplasm"/>
    <property type="evidence" value="ECO:0007669"/>
    <property type="project" value="UniProtKB-SubCell"/>
</dbReference>
<evidence type="ECO:0000313" key="18">
    <source>
        <dbReference type="Proteomes" id="UP000179786"/>
    </source>
</evidence>
<comment type="subcellular location">
    <subcellularLocation>
        <location evidence="3 16">Cytoplasm</location>
    </subcellularLocation>
</comment>
<sequence length="234" mass="25704">MRLLIDVGNTAVKLALAEQQTIKVIAQSDIPWGKLSEVLVAQVGKSDELTPYTVKAQQLNIPIIHAYVTPVLGQLHCAYTQYQNLGIDRWLTVVACHYLYPNKHCVIVDSGTATKVDVLSARGQHLGGWILPGLDMMVSSVVSNTQKVFSDEQSLYTQELGKNTPNAVKNGALVATLGAVYAGIASLECDKHDLNVICAGGYGEFISQQLECETLFHDFLVFQGLQFWRKNIQL</sequence>
<feature type="binding site" evidence="16">
    <location>
        <position position="109"/>
    </location>
    <ligand>
        <name>K(+)</name>
        <dbReference type="ChEBI" id="CHEBI:29103"/>
    </ligand>
</feature>
<evidence type="ECO:0000256" key="15">
    <source>
        <dbReference type="ARBA" id="ARBA00040883"/>
    </source>
</evidence>